<feature type="compositionally biased region" description="Basic residues" evidence="2">
    <location>
        <begin position="241"/>
        <end position="254"/>
    </location>
</feature>
<name>A0A426XF32_ENSVE</name>
<evidence type="ECO:0000313" key="4">
    <source>
        <dbReference type="EMBL" id="RRT38072.1"/>
    </source>
</evidence>
<gene>
    <name evidence="4" type="ORF">B296_00022650</name>
</gene>
<sequence>MSNRRLLVSAIRWISFQKAHLQAHGDGKNKEHPAHAQVPAFSEWLRDVDLAHLTCVRSSLPRGRGGVSQGDLEASSLRASSGLSSRVDARVLRDLEVMKVDHDLDTAVTEGSLAVIRGQYNISTEYGLHVPRPEQRPYSSDTPDMCISVDALEVGLRFPLHPLIKECLRWWRISPSQIAPNSWRYLVVFLGECRGTEIIPTRDLFMASREVGVSPARETPKVSSKRLIDASTEQVDDPARWHKKVKVLTRRHKSRHDEGESRSHSKGKEPTTPSEELETPVESDEGGASPVHHRPRSVKDTTPCKCPRTQDTTPCKFAKAEERASKLEQEFEKIKRERDKALQRLEASEKELSEVRSNLAEIQRLLKEAWVRARKMDDELLQVVKALENARAELPRQAVDRYKESVGFKEGLKRMG</sequence>
<feature type="region of interest" description="Disordered" evidence="2">
    <location>
        <begin position="212"/>
        <end position="312"/>
    </location>
</feature>
<feature type="domain" description="Transposase (putative) gypsy type" evidence="3">
    <location>
        <begin position="147"/>
        <end position="205"/>
    </location>
</feature>
<reference evidence="4 5" key="1">
    <citation type="journal article" date="2014" name="Agronomy (Basel)">
        <title>A Draft Genome Sequence for Ensete ventricosum, the Drought-Tolerant Tree Against Hunger.</title>
        <authorList>
            <person name="Harrison J."/>
            <person name="Moore K.A."/>
            <person name="Paszkiewicz K."/>
            <person name="Jones T."/>
            <person name="Grant M."/>
            <person name="Ambacheew D."/>
            <person name="Muzemil S."/>
            <person name="Studholme D.J."/>
        </authorList>
    </citation>
    <scope>NUCLEOTIDE SEQUENCE [LARGE SCALE GENOMIC DNA]</scope>
</reference>
<proteinExistence type="predicted"/>
<dbReference type="EMBL" id="AMZH03021588">
    <property type="protein sequence ID" value="RRT38072.1"/>
    <property type="molecule type" value="Genomic_DNA"/>
</dbReference>
<dbReference type="Proteomes" id="UP000287651">
    <property type="component" value="Unassembled WGS sequence"/>
</dbReference>
<evidence type="ECO:0000256" key="2">
    <source>
        <dbReference type="SAM" id="MobiDB-lite"/>
    </source>
</evidence>
<keyword evidence="1" id="KW-0175">Coiled coil</keyword>
<feature type="compositionally biased region" description="Basic and acidic residues" evidence="2">
    <location>
        <begin position="255"/>
        <end position="269"/>
    </location>
</feature>
<dbReference type="Pfam" id="PF04195">
    <property type="entry name" value="Transposase_28"/>
    <property type="match status" value="1"/>
</dbReference>
<dbReference type="AlphaFoldDB" id="A0A426XF32"/>
<dbReference type="InterPro" id="IPR007321">
    <property type="entry name" value="Transposase_28"/>
</dbReference>
<feature type="compositionally biased region" description="Acidic residues" evidence="2">
    <location>
        <begin position="275"/>
        <end position="285"/>
    </location>
</feature>
<evidence type="ECO:0000313" key="5">
    <source>
        <dbReference type="Proteomes" id="UP000287651"/>
    </source>
</evidence>
<feature type="coiled-coil region" evidence="1">
    <location>
        <begin position="317"/>
        <end position="393"/>
    </location>
</feature>
<protein>
    <recommendedName>
        <fullName evidence="3">Transposase (putative) gypsy type domain-containing protein</fullName>
    </recommendedName>
</protein>
<comment type="caution">
    <text evidence="4">The sequence shown here is derived from an EMBL/GenBank/DDBJ whole genome shotgun (WGS) entry which is preliminary data.</text>
</comment>
<organism evidence="4 5">
    <name type="scientific">Ensete ventricosum</name>
    <name type="common">Abyssinian banana</name>
    <name type="synonym">Musa ensete</name>
    <dbReference type="NCBI Taxonomy" id="4639"/>
    <lineage>
        <taxon>Eukaryota</taxon>
        <taxon>Viridiplantae</taxon>
        <taxon>Streptophyta</taxon>
        <taxon>Embryophyta</taxon>
        <taxon>Tracheophyta</taxon>
        <taxon>Spermatophyta</taxon>
        <taxon>Magnoliopsida</taxon>
        <taxon>Liliopsida</taxon>
        <taxon>Zingiberales</taxon>
        <taxon>Musaceae</taxon>
        <taxon>Ensete</taxon>
    </lineage>
</organism>
<evidence type="ECO:0000256" key="1">
    <source>
        <dbReference type="SAM" id="Coils"/>
    </source>
</evidence>
<evidence type="ECO:0000259" key="3">
    <source>
        <dbReference type="Pfam" id="PF04195"/>
    </source>
</evidence>
<accession>A0A426XF32</accession>